<accession>A0AAV5E5C5</accession>
<protein>
    <recommendedName>
        <fullName evidence="15">ABC transporter B family member 8</fullName>
    </recommendedName>
</protein>
<dbReference type="Gene3D" id="1.20.1560.10">
    <property type="entry name" value="ABC transporter type 1, transmembrane domain"/>
    <property type="match status" value="2"/>
</dbReference>
<dbReference type="InterPro" id="IPR036640">
    <property type="entry name" value="ABC1_TM_sf"/>
</dbReference>
<evidence type="ECO:0000256" key="6">
    <source>
        <dbReference type="ARBA" id="ARBA00022840"/>
    </source>
</evidence>
<dbReference type="GO" id="GO:0140359">
    <property type="term" value="F:ABC-type transporter activity"/>
    <property type="evidence" value="ECO:0007669"/>
    <property type="project" value="InterPro"/>
</dbReference>
<feature type="transmembrane region" description="Helical" evidence="10">
    <location>
        <begin position="258"/>
        <end position="278"/>
    </location>
</feature>
<gene>
    <name evidence="13" type="primary">gb04910</name>
    <name evidence="13" type="ORF">PR202_gb04910</name>
</gene>
<dbReference type="InterPro" id="IPR017871">
    <property type="entry name" value="ABC_transporter-like_CS"/>
</dbReference>
<feature type="domain" description="ABC transporter" evidence="11">
    <location>
        <begin position="223"/>
        <end position="459"/>
    </location>
</feature>
<dbReference type="InterPro" id="IPR027417">
    <property type="entry name" value="P-loop_NTPase"/>
</dbReference>
<dbReference type="InterPro" id="IPR011527">
    <property type="entry name" value="ABC1_TM_dom"/>
</dbReference>
<evidence type="ECO:0000259" key="12">
    <source>
        <dbReference type="PROSITE" id="PS50929"/>
    </source>
</evidence>
<keyword evidence="3 10" id="KW-0812">Transmembrane</keyword>
<dbReference type="SUPFAM" id="SSF52540">
    <property type="entry name" value="P-loop containing nucleoside triphosphate hydrolases"/>
    <property type="match status" value="2"/>
</dbReference>
<evidence type="ECO:0000256" key="7">
    <source>
        <dbReference type="ARBA" id="ARBA00022989"/>
    </source>
</evidence>
<dbReference type="PROSITE" id="PS00211">
    <property type="entry name" value="ABC_TRANSPORTER_1"/>
    <property type="match status" value="2"/>
</dbReference>
<dbReference type="PANTHER" id="PTHR45136">
    <property type="entry name" value="ABC TRANSPORTER DOMAIN-CONTAINING PROTEIN"/>
    <property type="match status" value="1"/>
</dbReference>
<keyword evidence="6" id="KW-0067">ATP-binding</keyword>
<comment type="similarity">
    <text evidence="1">Belongs to the ABC transporter superfamily. ABCB family. Multidrug resistance exporter (TC 3.A.1.201) subfamily.</text>
</comment>
<dbReference type="InterPro" id="IPR003593">
    <property type="entry name" value="AAA+_ATPase"/>
</dbReference>
<dbReference type="EMBL" id="BQKI01000073">
    <property type="protein sequence ID" value="GJN17812.1"/>
    <property type="molecule type" value="Genomic_DNA"/>
</dbReference>
<feature type="transmembrane region" description="Helical" evidence="10">
    <location>
        <begin position="20"/>
        <end position="43"/>
    </location>
</feature>
<organism evidence="13 14">
    <name type="scientific">Eleusine coracana subsp. coracana</name>
    <dbReference type="NCBI Taxonomy" id="191504"/>
    <lineage>
        <taxon>Eukaryota</taxon>
        <taxon>Viridiplantae</taxon>
        <taxon>Streptophyta</taxon>
        <taxon>Embryophyta</taxon>
        <taxon>Tracheophyta</taxon>
        <taxon>Spermatophyta</taxon>
        <taxon>Magnoliopsida</taxon>
        <taxon>Liliopsida</taxon>
        <taxon>Poales</taxon>
        <taxon>Poaceae</taxon>
        <taxon>PACMAD clade</taxon>
        <taxon>Chloridoideae</taxon>
        <taxon>Cynodonteae</taxon>
        <taxon>Eleusininae</taxon>
        <taxon>Eleusine</taxon>
    </lineage>
</organism>
<dbReference type="CDD" id="cd18577">
    <property type="entry name" value="ABC_6TM_Pgp_ABCB1_D1_like"/>
    <property type="match status" value="1"/>
</dbReference>
<evidence type="ECO:0000256" key="10">
    <source>
        <dbReference type="SAM" id="Phobius"/>
    </source>
</evidence>
<dbReference type="GO" id="GO:0016020">
    <property type="term" value="C:membrane"/>
    <property type="evidence" value="ECO:0007669"/>
    <property type="project" value="InterPro"/>
</dbReference>
<name>A0AAV5E5C5_ELECO</name>
<reference evidence="13" key="1">
    <citation type="journal article" date="2018" name="DNA Res.">
        <title>Multiple hybrid de novo genome assembly of finger millet, an orphan allotetraploid crop.</title>
        <authorList>
            <person name="Hatakeyama M."/>
            <person name="Aluri S."/>
            <person name="Balachadran M.T."/>
            <person name="Sivarajan S.R."/>
            <person name="Patrignani A."/>
            <person name="Gruter S."/>
            <person name="Poveda L."/>
            <person name="Shimizu-Inatsugi R."/>
            <person name="Baeten J."/>
            <person name="Francoijs K.J."/>
            <person name="Nataraja K.N."/>
            <person name="Reddy Y.A.N."/>
            <person name="Phadnis S."/>
            <person name="Ravikumar R.L."/>
            <person name="Schlapbach R."/>
            <person name="Sreeman S.M."/>
            <person name="Shimizu K.K."/>
        </authorList>
    </citation>
    <scope>NUCLEOTIDE SEQUENCE</scope>
</reference>
<evidence type="ECO:0000256" key="5">
    <source>
        <dbReference type="ARBA" id="ARBA00022741"/>
    </source>
</evidence>
<keyword evidence="4" id="KW-0677">Repeat</keyword>
<dbReference type="SMART" id="SM00382">
    <property type="entry name" value="AAA"/>
    <property type="match status" value="2"/>
</dbReference>
<dbReference type="PROSITE" id="PS50893">
    <property type="entry name" value="ABC_TRANSPORTER_2"/>
    <property type="match status" value="2"/>
</dbReference>
<dbReference type="AlphaFoldDB" id="A0AAV5E5C5"/>
<keyword evidence="5" id="KW-0547">Nucleotide-binding</keyword>
<dbReference type="SUPFAM" id="SSF90123">
    <property type="entry name" value="ABC transporter transmembrane region"/>
    <property type="match status" value="2"/>
</dbReference>
<evidence type="ECO:0000256" key="3">
    <source>
        <dbReference type="ARBA" id="ARBA00022692"/>
    </source>
</evidence>
<feature type="transmembrane region" description="Helical" evidence="10">
    <location>
        <begin position="571"/>
        <end position="589"/>
    </location>
</feature>
<evidence type="ECO:0000256" key="1">
    <source>
        <dbReference type="ARBA" id="ARBA00007577"/>
    </source>
</evidence>
<evidence type="ECO:0000256" key="2">
    <source>
        <dbReference type="ARBA" id="ARBA00022448"/>
    </source>
</evidence>
<feature type="transmembrane region" description="Helical" evidence="10">
    <location>
        <begin position="290"/>
        <end position="310"/>
    </location>
</feature>
<feature type="transmembrane region" description="Helical" evidence="10">
    <location>
        <begin position="536"/>
        <end position="559"/>
    </location>
</feature>
<dbReference type="InterPro" id="IPR003439">
    <property type="entry name" value="ABC_transporter-like_ATP-bd"/>
</dbReference>
<evidence type="ECO:0008006" key="15">
    <source>
        <dbReference type="Google" id="ProtNLM"/>
    </source>
</evidence>
<feature type="domain" description="ABC transmembrane type-1" evidence="12">
    <location>
        <begin position="530"/>
        <end position="817"/>
    </location>
</feature>
<keyword evidence="8 10" id="KW-0472">Membrane</keyword>
<proteinExistence type="inferred from homology"/>
<keyword evidence="2" id="KW-0813">Transport</keyword>
<feature type="transmembrane region" description="Helical" evidence="10">
    <location>
        <begin position="154"/>
        <end position="174"/>
    </location>
</feature>
<reference evidence="13" key="2">
    <citation type="submission" date="2021-12" db="EMBL/GenBank/DDBJ databases">
        <title>Resequencing data analysis of finger millet.</title>
        <authorList>
            <person name="Hatakeyama M."/>
            <person name="Aluri S."/>
            <person name="Balachadran M.T."/>
            <person name="Sivarajan S.R."/>
            <person name="Poveda L."/>
            <person name="Shimizu-Inatsugi R."/>
            <person name="Schlapbach R."/>
            <person name="Sreeman S.M."/>
            <person name="Shimizu K.K."/>
        </authorList>
    </citation>
    <scope>NUCLEOTIDE SEQUENCE</scope>
</reference>
<keyword evidence="9" id="KW-0325">Glycoprotein</keyword>
<dbReference type="Gene3D" id="1.20.1580.10">
    <property type="entry name" value="ABC transporter ATPase like domain"/>
    <property type="match status" value="1"/>
</dbReference>
<feature type="transmembrane region" description="Helical" evidence="10">
    <location>
        <begin position="659"/>
        <end position="681"/>
    </location>
</feature>
<keyword evidence="14" id="KW-1185">Reference proteome</keyword>
<feature type="domain" description="ABC transmembrane type-1" evidence="12">
    <location>
        <begin position="23"/>
        <end position="318"/>
    </location>
</feature>
<evidence type="ECO:0000313" key="14">
    <source>
        <dbReference type="Proteomes" id="UP001054889"/>
    </source>
</evidence>
<dbReference type="GO" id="GO:0016887">
    <property type="term" value="F:ATP hydrolysis activity"/>
    <property type="evidence" value="ECO:0007669"/>
    <property type="project" value="InterPro"/>
</dbReference>
<feature type="transmembrane region" description="Helical" evidence="10">
    <location>
        <begin position="78"/>
        <end position="96"/>
    </location>
</feature>
<feature type="transmembrane region" description="Helical" evidence="10">
    <location>
        <begin position="180"/>
        <end position="201"/>
    </location>
</feature>
<dbReference type="PROSITE" id="PS50929">
    <property type="entry name" value="ABC_TM1F"/>
    <property type="match status" value="2"/>
</dbReference>
<dbReference type="GO" id="GO:0005524">
    <property type="term" value="F:ATP binding"/>
    <property type="evidence" value="ECO:0007669"/>
    <property type="project" value="UniProtKB-KW"/>
</dbReference>
<evidence type="ECO:0000259" key="11">
    <source>
        <dbReference type="PROSITE" id="PS50893"/>
    </source>
</evidence>
<dbReference type="Pfam" id="PF00005">
    <property type="entry name" value="ABC_tran"/>
    <property type="match status" value="3"/>
</dbReference>
<dbReference type="CDD" id="cd18578">
    <property type="entry name" value="ABC_6TM_Pgp_ABCB1_D2_like"/>
    <property type="match status" value="1"/>
</dbReference>
<dbReference type="Pfam" id="PF00664">
    <property type="entry name" value="ABC_membrane"/>
    <property type="match status" value="2"/>
</dbReference>
<sequence>MSAPASVRGMFKFADRVDVLLMVLGTLGAIGDGCSTNLLLIFASDVMNALGYGRAAQASGAAGSAQFMHEVEKSCMNFVYLAFAVLAVAFMEGYCWSRTSERQVLRIRHLYLQAILRQEVGFFDSQEATTSEIINSISKDASLIQEVLSEKVPLFLMHSTVFVSGLAFATYFSWRLALVSFPLVLLLIIPGLIYGKYLLYLSRQSRHEYTKANSLVEQALGSIKTVYSFTAEKRIIQRYTAILDKTIKLGIKQGIAKGLAVGFTGLSFAIWAFLAWYGGRLVMYHHESGGRIYAAGISFVLGGLSLGMALPELKHFTEASVAATRILERINRVPEINADDPKGLVLDQIRGRTRIGERGALLSGGQKQRIAIARAVIKNPAILLLDEATSALDSESEKLVQHALDQASMGRTTLIVAHKLSTVKNADQIAVVDGGSIVEIGMHEELINKGGPYSRLVKLQKMVSYIDQENEQFRASSAARTSTSRYSVSRASPMPLTPALIKESDSAVAPPAPSFSRLLAMNAPEWRQALVGSMSALVYGSLQPIYAITIGGMIAAFFVQDHNEMNAIIKRYALIFCSLSVISIAVNLLQHYNFAYMGEHLVRRIRVQVLEKILTFEAAWFDEDTNSSGALCSRLSNEASLVKTLVADRISLLLQTASGIIIAVTMGLVVAWKLALVMIAVQPTTMICYYAKKIVLSHVSRDLAKAQHLSTQIAIEAVYNHRMVTSFGCSSKVLQLFECAQEEPLKNARKKSWVAGITTGLSPCLSFLTWALDFWYGGKLAQSGEISAGDVFKTFFVLVSTGKLIADAGSMTSDLAKGANAVASVFEVLDRKSVSQQNSQVEKDDMKKKIQGRIEFKKVDFAYPTRSECLILHDFSLEVKAGTSVGLVGRSGCGKSTIIGLIQRFYDVDRGAVRIDEADEDEIVEAAKAANAHEFISSLKDGYDTDCGEHGTQLSGGQKQRIAIARAIIRNPAILLLDEATSALDAQSEQVVQEALDRIMSGKDNNSGGTSVKHNKECRLRIAFLGDGKVGGAWHLFTANEQEGSILQPCKSSEIK</sequence>
<evidence type="ECO:0000256" key="8">
    <source>
        <dbReference type="ARBA" id="ARBA00023136"/>
    </source>
</evidence>
<dbReference type="PANTHER" id="PTHR45136:SF2">
    <property type="entry name" value="ABC TRANSPORTER DOMAIN-CONTAINING PROTEIN"/>
    <property type="match status" value="1"/>
</dbReference>
<dbReference type="Proteomes" id="UP001054889">
    <property type="component" value="Unassembled WGS sequence"/>
</dbReference>
<evidence type="ECO:0000313" key="13">
    <source>
        <dbReference type="EMBL" id="GJN17812.1"/>
    </source>
</evidence>
<keyword evidence="7 10" id="KW-1133">Transmembrane helix</keyword>
<evidence type="ECO:0000256" key="4">
    <source>
        <dbReference type="ARBA" id="ARBA00022737"/>
    </source>
</evidence>
<comment type="caution">
    <text evidence="13">The sequence shown here is derived from an EMBL/GenBank/DDBJ whole genome shotgun (WGS) entry which is preliminary data.</text>
</comment>
<dbReference type="Gene3D" id="3.40.50.300">
    <property type="entry name" value="P-loop containing nucleotide triphosphate hydrolases"/>
    <property type="match status" value="3"/>
</dbReference>
<feature type="domain" description="ABC transporter" evidence="11">
    <location>
        <begin position="854"/>
        <end position="1055"/>
    </location>
</feature>
<evidence type="ECO:0000256" key="9">
    <source>
        <dbReference type="ARBA" id="ARBA00023180"/>
    </source>
</evidence>